<evidence type="ECO:0000313" key="11">
    <source>
        <dbReference type="EMBL" id="KAJ6728286.1"/>
    </source>
</evidence>
<dbReference type="SUPFAM" id="SSF48403">
    <property type="entry name" value="Ankyrin repeat"/>
    <property type="match status" value="1"/>
</dbReference>
<dbReference type="Proteomes" id="UP001151752">
    <property type="component" value="Chromosome 11"/>
</dbReference>
<keyword evidence="12" id="KW-1185">Reference proteome</keyword>
<feature type="repeat" description="ANK" evidence="7">
    <location>
        <begin position="155"/>
        <end position="188"/>
    </location>
</feature>
<evidence type="ECO:0000256" key="4">
    <source>
        <dbReference type="ARBA" id="ARBA00022989"/>
    </source>
</evidence>
<dbReference type="PANTHER" id="PTHR24186:SF46">
    <property type="entry name" value="PROTEIN ACCELERATED CELL DEATH 6-LIKE"/>
    <property type="match status" value="1"/>
</dbReference>
<organism evidence="11 12">
    <name type="scientific">Salix koriyanagi</name>
    <dbReference type="NCBI Taxonomy" id="2511006"/>
    <lineage>
        <taxon>Eukaryota</taxon>
        <taxon>Viridiplantae</taxon>
        <taxon>Streptophyta</taxon>
        <taxon>Embryophyta</taxon>
        <taxon>Tracheophyta</taxon>
        <taxon>Spermatophyta</taxon>
        <taxon>Magnoliopsida</taxon>
        <taxon>eudicotyledons</taxon>
        <taxon>Gunneridae</taxon>
        <taxon>Pentapetalae</taxon>
        <taxon>rosids</taxon>
        <taxon>fabids</taxon>
        <taxon>Malpighiales</taxon>
        <taxon>Salicaceae</taxon>
        <taxon>Saliceae</taxon>
        <taxon>Salix</taxon>
    </lineage>
</organism>
<feature type="domain" description="PGG" evidence="10">
    <location>
        <begin position="484"/>
        <end position="601"/>
    </location>
</feature>
<dbReference type="Pfam" id="PF00023">
    <property type="entry name" value="Ank"/>
    <property type="match status" value="1"/>
</dbReference>
<dbReference type="Pfam" id="PF13962">
    <property type="entry name" value="PGG"/>
    <property type="match status" value="1"/>
</dbReference>
<name>A0A9Q0UE06_9ROSI</name>
<dbReference type="PANTHER" id="PTHR24186">
    <property type="entry name" value="PROTEIN PHOSPHATASE 1 REGULATORY SUBUNIT"/>
    <property type="match status" value="1"/>
</dbReference>
<feature type="transmembrane region" description="Helical" evidence="9">
    <location>
        <begin position="574"/>
        <end position="599"/>
    </location>
</feature>
<evidence type="ECO:0000256" key="1">
    <source>
        <dbReference type="ARBA" id="ARBA00004141"/>
    </source>
</evidence>
<reference evidence="11" key="2">
    <citation type="journal article" date="2023" name="Int. J. Mol. Sci.">
        <title>De Novo Assembly and Annotation of 11 Diverse Shrub Willow (Salix) Genomes Reveals Novel Gene Organization in Sex-Linked Regions.</title>
        <authorList>
            <person name="Hyden B."/>
            <person name="Feng K."/>
            <person name="Yates T.B."/>
            <person name="Jawdy S."/>
            <person name="Cereghino C."/>
            <person name="Smart L.B."/>
            <person name="Muchero W."/>
        </authorList>
    </citation>
    <scope>NUCLEOTIDE SEQUENCE</scope>
    <source>
        <tissue evidence="11">Shoot tip</tissue>
    </source>
</reference>
<feature type="repeat" description="ANK" evidence="7">
    <location>
        <begin position="336"/>
        <end position="369"/>
    </location>
</feature>
<evidence type="ECO:0000256" key="8">
    <source>
        <dbReference type="SAM" id="MobiDB-lite"/>
    </source>
</evidence>
<feature type="region of interest" description="Disordered" evidence="8">
    <location>
        <begin position="372"/>
        <end position="439"/>
    </location>
</feature>
<reference evidence="11" key="1">
    <citation type="submission" date="2022-11" db="EMBL/GenBank/DDBJ databases">
        <authorList>
            <person name="Hyden B.L."/>
            <person name="Feng K."/>
            <person name="Yates T."/>
            <person name="Jawdy S."/>
            <person name="Smart L.B."/>
            <person name="Muchero W."/>
        </authorList>
    </citation>
    <scope>NUCLEOTIDE SEQUENCE</scope>
    <source>
        <tissue evidence="11">Shoot tip</tissue>
    </source>
</reference>
<feature type="transmembrane region" description="Helical" evidence="9">
    <location>
        <begin position="444"/>
        <end position="461"/>
    </location>
</feature>
<dbReference type="PROSITE" id="PS50297">
    <property type="entry name" value="ANK_REP_REGION"/>
    <property type="match status" value="2"/>
</dbReference>
<feature type="compositionally biased region" description="Basic and acidic residues" evidence="8">
    <location>
        <begin position="422"/>
        <end position="439"/>
    </location>
</feature>
<keyword evidence="5 7" id="KW-0040">ANK repeat</keyword>
<dbReference type="PROSITE" id="PS50088">
    <property type="entry name" value="ANK_REPEAT"/>
    <property type="match status" value="3"/>
</dbReference>
<feature type="compositionally biased region" description="Basic and acidic residues" evidence="8">
    <location>
        <begin position="384"/>
        <end position="405"/>
    </location>
</feature>
<dbReference type="AlphaFoldDB" id="A0A9Q0UE06"/>
<feature type="compositionally biased region" description="Low complexity" evidence="8">
    <location>
        <begin position="409"/>
        <end position="421"/>
    </location>
</feature>
<evidence type="ECO:0000313" key="12">
    <source>
        <dbReference type="Proteomes" id="UP001151752"/>
    </source>
</evidence>
<comment type="caution">
    <text evidence="11">The sequence shown here is derived from an EMBL/GenBank/DDBJ whole genome shotgun (WGS) entry which is preliminary data.</text>
</comment>
<keyword evidence="6 9" id="KW-0472">Membrane</keyword>
<feature type="transmembrane region" description="Helical" evidence="9">
    <location>
        <begin position="649"/>
        <end position="668"/>
    </location>
</feature>
<proteinExistence type="predicted"/>
<evidence type="ECO:0000256" key="3">
    <source>
        <dbReference type="ARBA" id="ARBA00022737"/>
    </source>
</evidence>
<dbReference type="Gene3D" id="1.25.40.20">
    <property type="entry name" value="Ankyrin repeat-containing domain"/>
    <property type="match status" value="1"/>
</dbReference>
<evidence type="ECO:0000259" key="10">
    <source>
        <dbReference type="Pfam" id="PF13962"/>
    </source>
</evidence>
<accession>A0A9Q0UE06</accession>
<evidence type="ECO:0000256" key="2">
    <source>
        <dbReference type="ARBA" id="ARBA00022692"/>
    </source>
</evidence>
<dbReference type="GO" id="GO:0005886">
    <property type="term" value="C:plasma membrane"/>
    <property type="evidence" value="ECO:0007669"/>
    <property type="project" value="TreeGrafter"/>
</dbReference>
<evidence type="ECO:0000256" key="5">
    <source>
        <dbReference type="ARBA" id="ARBA00023043"/>
    </source>
</evidence>
<dbReference type="SMART" id="SM00248">
    <property type="entry name" value="ANK"/>
    <property type="match status" value="10"/>
</dbReference>
<dbReference type="Pfam" id="PF13857">
    <property type="entry name" value="Ank_5"/>
    <property type="match status" value="1"/>
</dbReference>
<dbReference type="InterPro" id="IPR002110">
    <property type="entry name" value="Ankyrin_rpt"/>
</dbReference>
<dbReference type="InterPro" id="IPR036770">
    <property type="entry name" value="Ankyrin_rpt-contain_sf"/>
</dbReference>
<feature type="region of interest" description="Disordered" evidence="8">
    <location>
        <begin position="688"/>
        <end position="713"/>
    </location>
</feature>
<dbReference type="Pfam" id="PF12796">
    <property type="entry name" value="Ank_2"/>
    <property type="match status" value="2"/>
</dbReference>
<feature type="compositionally biased region" description="Polar residues" evidence="8">
    <location>
        <begin position="704"/>
        <end position="713"/>
    </location>
</feature>
<comment type="subcellular location">
    <subcellularLocation>
        <location evidence="1">Membrane</location>
        <topology evidence="1">Multi-pass membrane protein</topology>
    </subcellularLocation>
</comment>
<keyword evidence="4 9" id="KW-1133">Transmembrane helix</keyword>
<keyword evidence="2 9" id="KW-0812">Transmembrane</keyword>
<feature type="transmembrane region" description="Helical" evidence="9">
    <location>
        <begin position="611"/>
        <end position="637"/>
    </location>
</feature>
<dbReference type="EMBL" id="JAPFFM010000012">
    <property type="protein sequence ID" value="KAJ6728286.1"/>
    <property type="molecule type" value="Genomic_DNA"/>
</dbReference>
<gene>
    <name evidence="11" type="ORF">OIU74_006356</name>
</gene>
<evidence type="ECO:0000256" key="9">
    <source>
        <dbReference type="SAM" id="Phobius"/>
    </source>
</evidence>
<protein>
    <submittedName>
        <fullName evidence="11">MOLTING PROTEIN MLT-4</fullName>
    </submittedName>
</protein>
<dbReference type="InterPro" id="IPR026961">
    <property type="entry name" value="PGG_dom"/>
</dbReference>
<sequence>MDSVAINIDEPRDHMADSMIDSQLHWCVSEDNIELIQSRVQRSLAEKLVTPCGNTLLHLAASYGSDKVIAYLTKEFPSLITRRNSQEDTILHLAARERKASDAIKDLVKSEPSLMRMTNTKGNTPLHDAVIKGNRELAKFLASKNPEVAYYNNNNGRSPLYLAVENGNENEILDDLLKSGDPFRIKREDGDALPKGKSPVHAAIEQRDIGILKKIGEARPDLLRLTDEELGNSLHYASSIGFLEGVQFLLDNKFHDGAYGRNPEGNYPIHLACKSHSVDVVKVYLKEFPYPKEFLNKKGQNILHVAAESGKGNVIACILLQKDTLVKSLVNEMDEDGNTPLHLAAGYGKSVAAFVLVRDNRVDSSAVNNENLTPYDLAEQQSRSAEEKFDKANEMDGQHHSKDVYGMKNSTTENSTASTSSQRKDKAFHLKRDTKKSSPKHEGLINYFGMVTTLSILYIYSRPKKSLSWHFTVTPGLIISQAKEESKNRIGNLLVVAVLVAGVTFAGAVQLPQLRDNNYSSEHHLESNSTITASRYSSYENHLYGYLFLDLGALSASTVAALILLWASFSDARFILLAVQVSAFMVFLAIIMMFGAFILSVRIALPESHEVWLRIAITVVAVVFFLVQAFLFLPWILPRSVNHFLQRIILHHFYCLWFFTLFYCWRWLTEILPELPVLKKNDAGVSQEQKSLVEPPVLKKNDIGVSQEQKSKS</sequence>
<keyword evidence="3" id="KW-0677">Repeat</keyword>
<feature type="transmembrane region" description="Helical" evidence="9">
    <location>
        <begin position="543"/>
        <end position="567"/>
    </location>
</feature>
<feature type="repeat" description="ANK" evidence="7">
    <location>
        <begin position="121"/>
        <end position="153"/>
    </location>
</feature>
<evidence type="ECO:0000256" key="6">
    <source>
        <dbReference type="ARBA" id="ARBA00023136"/>
    </source>
</evidence>
<evidence type="ECO:0000256" key="7">
    <source>
        <dbReference type="PROSITE-ProRule" id="PRU00023"/>
    </source>
</evidence>
<feature type="transmembrane region" description="Helical" evidence="9">
    <location>
        <begin position="490"/>
        <end position="511"/>
    </location>
</feature>